<sequence>MNADTRTVHTRTVPAPGRPDRAPLTWGQRQVYRDMHRAAAGKPYNDGGGIRLPEGLDLDAALDVVVALVQRHESLRTTVGPGSDGALVQRVADSCELRIEVVELPDSALDEVLSLVAAEEERLLGTVFDVSADPLVRPVVFCHRGVPGGVSLAVPKIAADLAGVRLLMADLAALAESAASGRPAPPPPEGRQPFDQALYEQSADGRRVEASALRRIREEYAAFPARLFGPPAEPMPQRYWRGGIVSRAIPMAAGAIAARRRTGTTVVLLAAASAVLAHSAGRSGIGLQLISRNRHAADQRAVVGTVVQNVPAVLRVGGLGFTELLTATWSRTMRAYRAAQFDLARAADVLAEVERSRGETVDADCYFNDTRADHAPGPNAAAADSADIRAAQAETEFRWEERVEHDALSVFVEVFDHPGRTGLMRLCMYVDTAQVPPGLARRMLLAVERLLVEASDRDLSAAEVASLAAVEPSDADRAEDPGDGRRSASWRTRGTPG</sequence>
<dbReference type="EMBL" id="CP036455">
    <property type="protein sequence ID" value="QBI52628.1"/>
    <property type="molecule type" value="Genomic_DNA"/>
</dbReference>
<proteinExistence type="predicted"/>
<feature type="compositionally biased region" description="Basic and acidic residues" evidence="1">
    <location>
        <begin position="474"/>
        <end position="486"/>
    </location>
</feature>
<dbReference type="SUPFAM" id="SSF52777">
    <property type="entry name" value="CoA-dependent acyltransferases"/>
    <property type="match status" value="2"/>
</dbReference>
<evidence type="ECO:0000313" key="4">
    <source>
        <dbReference type="Proteomes" id="UP000292235"/>
    </source>
</evidence>
<dbReference type="RefSeq" id="WP_131097153.1">
    <property type="nucleotide sequence ID" value="NZ_CP036455.1"/>
</dbReference>
<name>A0A4P6PWR6_9ACTN</name>
<dbReference type="InterPro" id="IPR023213">
    <property type="entry name" value="CAT-like_dom_sf"/>
</dbReference>
<reference evidence="3 4" key="1">
    <citation type="submission" date="2019-02" db="EMBL/GenBank/DDBJ databases">
        <authorList>
            <person name="Khodamoradi S."/>
            <person name="Hahnke R.L."/>
            <person name="Kaempfer P."/>
            <person name="Schumann P."/>
            <person name="Rohde M."/>
            <person name="Steinert M."/>
            <person name="Luzhetskyy A."/>
            <person name="Wink J."/>
            <person name="Ruckert C."/>
        </authorList>
    </citation>
    <scope>NUCLEOTIDE SEQUENCE [LARGE SCALE GENOMIC DNA]</scope>
    <source>
        <strain evidence="3 4">M2</strain>
    </source>
</reference>
<feature type="domain" description="Condensation" evidence="2">
    <location>
        <begin position="22"/>
        <end position="368"/>
    </location>
</feature>
<feature type="region of interest" description="Disordered" evidence="1">
    <location>
        <begin position="1"/>
        <end position="22"/>
    </location>
</feature>
<evidence type="ECO:0000256" key="1">
    <source>
        <dbReference type="SAM" id="MobiDB-lite"/>
    </source>
</evidence>
<feature type="region of interest" description="Disordered" evidence="1">
    <location>
        <begin position="463"/>
        <end position="497"/>
    </location>
</feature>
<gene>
    <name evidence="3" type="primary">srfAA</name>
    <name evidence="3" type="ORF">EKD16_04090</name>
</gene>
<evidence type="ECO:0000259" key="2">
    <source>
        <dbReference type="Pfam" id="PF00668"/>
    </source>
</evidence>
<dbReference type="KEGG" id="strr:EKD16_04090"/>
<dbReference type="Proteomes" id="UP000292235">
    <property type="component" value="Chromosome"/>
</dbReference>
<dbReference type="GO" id="GO:0008610">
    <property type="term" value="P:lipid biosynthetic process"/>
    <property type="evidence" value="ECO:0007669"/>
    <property type="project" value="UniProtKB-ARBA"/>
</dbReference>
<accession>A0A4P6PWR6</accession>
<dbReference type="Pfam" id="PF00668">
    <property type="entry name" value="Condensation"/>
    <property type="match status" value="1"/>
</dbReference>
<dbReference type="AlphaFoldDB" id="A0A4P6PWR6"/>
<dbReference type="GO" id="GO:0003824">
    <property type="term" value="F:catalytic activity"/>
    <property type="evidence" value="ECO:0007669"/>
    <property type="project" value="InterPro"/>
</dbReference>
<protein>
    <submittedName>
        <fullName evidence="3">Surfactin synthase subunit 1</fullName>
    </submittedName>
</protein>
<dbReference type="Gene3D" id="3.30.559.30">
    <property type="entry name" value="Nonribosomal peptide synthetase, condensation domain"/>
    <property type="match status" value="1"/>
</dbReference>
<organism evidence="3 4">
    <name type="scientific">Streptomonospora litoralis</name>
    <dbReference type="NCBI Taxonomy" id="2498135"/>
    <lineage>
        <taxon>Bacteria</taxon>
        <taxon>Bacillati</taxon>
        <taxon>Actinomycetota</taxon>
        <taxon>Actinomycetes</taxon>
        <taxon>Streptosporangiales</taxon>
        <taxon>Nocardiopsidaceae</taxon>
        <taxon>Streptomonospora</taxon>
    </lineage>
</organism>
<dbReference type="InterPro" id="IPR001242">
    <property type="entry name" value="Condensation_dom"/>
</dbReference>
<dbReference type="Gene3D" id="3.30.559.10">
    <property type="entry name" value="Chloramphenicol acetyltransferase-like domain"/>
    <property type="match status" value="1"/>
</dbReference>
<evidence type="ECO:0000313" key="3">
    <source>
        <dbReference type="EMBL" id="QBI52628.1"/>
    </source>
</evidence>
<keyword evidence="4" id="KW-1185">Reference proteome</keyword>
<dbReference type="OrthoDB" id="5194982at2"/>